<evidence type="ECO:0000313" key="12">
    <source>
        <dbReference type="EMBL" id="RAR59098.1"/>
    </source>
</evidence>
<evidence type="ECO:0000313" key="13">
    <source>
        <dbReference type="Proteomes" id="UP000249700"/>
    </source>
</evidence>
<feature type="domain" description="ABC transmembrane type-1" evidence="11">
    <location>
        <begin position="59"/>
        <end position="299"/>
    </location>
</feature>
<evidence type="ECO:0000256" key="4">
    <source>
        <dbReference type="ARBA" id="ARBA00022692"/>
    </source>
</evidence>
<dbReference type="InterPro" id="IPR036640">
    <property type="entry name" value="ABC1_TM_sf"/>
</dbReference>
<name>A0A328XK58_9GAMM</name>
<dbReference type="SUPFAM" id="SSF52540">
    <property type="entry name" value="P-loop containing nucleoside triphosphate hydrolases"/>
    <property type="match status" value="1"/>
</dbReference>
<dbReference type="PANTHER" id="PTHR24221:SF654">
    <property type="entry name" value="ATP-BINDING CASSETTE SUB-FAMILY B MEMBER 6"/>
    <property type="match status" value="1"/>
</dbReference>
<evidence type="ECO:0000259" key="11">
    <source>
        <dbReference type="PROSITE" id="PS50929"/>
    </source>
</evidence>
<dbReference type="InterPro" id="IPR017871">
    <property type="entry name" value="ABC_transporter-like_CS"/>
</dbReference>
<accession>A0A328XK58</accession>
<dbReference type="Pfam" id="PF00005">
    <property type="entry name" value="ABC_tran"/>
    <property type="match status" value="1"/>
</dbReference>
<dbReference type="PANTHER" id="PTHR24221">
    <property type="entry name" value="ATP-BINDING CASSETTE SUB-FAMILY B"/>
    <property type="match status" value="1"/>
</dbReference>
<keyword evidence="6" id="KW-0067">ATP-binding</keyword>
<dbReference type="FunFam" id="3.40.50.300:FF:000221">
    <property type="entry name" value="Multidrug ABC transporter ATP-binding protein"/>
    <property type="match status" value="1"/>
</dbReference>
<evidence type="ECO:0000256" key="2">
    <source>
        <dbReference type="ARBA" id="ARBA00022448"/>
    </source>
</evidence>
<feature type="domain" description="ABC transporter" evidence="10">
    <location>
        <begin position="363"/>
        <end position="600"/>
    </location>
</feature>
<evidence type="ECO:0000256" key="1">
    <source>
        <dbReference type="ARBA" id="ARBA00004651"/>
    </source>
</evidence>
<reference evidence="12 13" key="1">
    <citation type="submission" date="2018-06" db="EMBL/GenBank/DDBJ databases">
        <title>Comparative analysis of microorganisms from saline springs in Andes Mountain Range, Colombia.</title>
        <authorList>
            <person name="Rubin E."/>
        </authorList>
    </citation>
    <scope>NUCLEOTIDE SEQUENCE [LARGE SCALE GENOMIC DNA]</scope>
    <source>
        <strain evidence="12 13">USBA-857</strain>
    </source>
</reference>
<feature type="transmembrane region" description="Helical" evidence="9">
    <location>
        <begin position="174"/>
        <end position="194"/>
    </location>
</feature>
<dbReference type="SUPFAM" id="SSF90123">
    <property type="entry name" value="ABC transporter transmembrane region"/>
    <property type="match status" value="1"/>
</dbReference>
<dbReference type="Pfam" id="PF00664">
    <property type="entry name" value="ABC_membrane"/>
    <property type="match status" value="1"/>
</dbReference>
<dbReference type="SMART" id="SM00382">
    <property type="entry name" value="AAA"/>
    <property type="match status" value="1"/>
</dbReference>
<dbReference type="Gene3D" id="3.40.50.300">
    <property type="entry name" value="P-loop containing nucleotide triphosphate hydrolases"/>
    <property type="match status" value="1"/>
</dbReference>
<feature type="transmembrane region" description="Helical" evidence="9">
    <location>
        <begin position="147"/>
        <end position="168"/>
    </location>
</feature>
<dbReference type="Gene3D" id="1.20.1560.10">
    <property type="entry name" value="ABC transporter type 1, transmembrane domain"/>
    <property type="match status" value="1"/>
</dbReference>
<keyword evidence="2" id="KW-0813">Transport</keyword>
<feature type="transmembrane region" description="Helical" evidence="9">
    <location>
        <begin position="75"/>
        <end position="97"/>
    </location>
</feature>
<dbReference type="RefSeq" id="WP_112055864.1">
    <property type="nucleotide sequence ID" value="NZ_QLSX01000010.1"/>
</dbReference>
<evidence type="ECO:0000259" key="10">
    <source>
        <dbReference type="PROSITE" id="PS50893"/>
    </source>
</evidence>
<dbReference type="InterPro" id="IPR011527">
    <property type="entry name" value="ABC1_TM_dom"/>
</dbReference>
<protein>
    <submittedName>
        <fullName evidence="12">HlyD family secretion protein</fullName>
    </submittedName>
</protein>
<gene>
    <name evidence="12" type="ORF">BCL93_110131</name>
</gene>
<dbReference type="InterPro" id="IPR027417">
    <property type="entry name" value="P-loop_NTPase"/>
</dbReference>
<dbReference type="PROSITE" id="PS50893">
    <property type="entry name" value="ABC_TRANSPORTER_2"/>
    <property type="match status" value="1"/>
</dbReference>
<dbReference type="PROSITE" id="PS50929">
    <property type="entry name" value="ABC_TM1F"/>
    <property type="match status" value="1"/>
</dbReference>
<feature type="transmembrane region" description="Helical" evidence="9">
    <location>
        <begin position="21"/>
        <end position="48"/>
    </location>
</feature>
<organism evidence="12 13">
    <name type="scientific">Onishia taeanensis</name>
    <dbReference type="NCBI Taxonomy" id="284577"/>
    <lineage>
        <taxon>Bacteria</taxon>
        <taxon>Pseudomonadati</taxon>
        <taxon>Pseudomonadota</taxon>
        <taxon>Gammaproteobacteria</taxon>
        <taxon>Oceanospirillales</taxon>
        <taxon>Halomonadaceae</taxon>
        <taxon>Onishia</taxon>
    </lineage>
</organism>
<dbReference type="AlphaFoldDB" id="A0A328XK58"/>
<dbReference type="GO" id="GO:0016887">
    <property type="term" value="F:ATP hydrolysis activity"/>
    <property type="evidence" value="ECO:0007669"/>
    <property type="project" value="InterPro"/>
</dbReference>
<evidence type="ECO:0000256" key="3">
    <source>
        <dbReference type="ARBA" id="ARBA00022475"/>
    </source>
</evidence>
<keyword evidence="3" id="KW-1003">Cell membrane</keyword>
<dbReference type="PROSITE" id="PS00211">
    <property type="entry name" value="ABC_TRANSPORTER_1"/>
    <property type="match status" value="1"/>
</dbReference>
<dbReference type="OrthoDB" id="9806127at2"/>
<dbReference type="GO" id="GO:0140359">
    <property type="term" value="F:ABC-type transporter activity"/>
    <property type="evidence" value="ECO:0007669"/>
    <property type="project" value="InterPro"/>
</dbReference>
<keyword evidence="4 9" id="KW-0812">Transmembrane</keyword>
<dbReference type="GO" id="GO:0005524">
    <property type="term" value="F:ATP binding"/>
    <property type="evidence" value="ECO:0007669"/>
    <property type="project" value="UniProtKB-KW"/>
</dbReference>
<evidence type="ECO:0000256" key="8">
    <source>
        <dbReference type="ARBA" id="ARBA00023136"/>
    </source>
</evidence>
<dbReference type="Proteomes" id="UP000249700">
    <property type="component" value="Unassembled WGS sequence"/>
</dbReference>
<dbReference type="EMBL" id="QLSX01000010">
    <property type="protein sequence ID" value="RAR59098.1"/>
    <property type="molecule type" value="Genomic_DNA"/>
</dbReference>
<dbReference type="InterPro" id="IPR039421">
    <property type="entry name" value="Type_1_exporter"/>
</dbReference>
<comment type="subcellular location">
    <subcellularLocation>
        <location evidence="1">Cell membrane</location>
        <topology evidence="1">Multi-pass membrane protein</topology>
    </subcellularLocation>
</comment>
<dbReference type="InterPro" id="IPR003439">
    <property type="entry name" value="ABC_transporter-like_ATP-bd"/>
</dbReference>
<dbReference type="InterPro" id="IPR003593">
    <property type="entry name" value="AAA+_ATPase"/>
</dbReference>
<dbReference type="GO" id="GO:0034040">
    <property type="term" value="F:ATPase-coupled lipid transmembrane transporter activity"/>
    <property type="evidence" value="ECO:0007669"/>
    <property type="project" value="TreeGrafter"/>
</dbReference>
<feature type="transmembrane region" description="Helical" evidence="9">
    <location>
        <begin position="266"/>
        <end position="285"/>
    </location>
</feature>
<evidence type="ECO:0000256" key="7">
    <source>
        <dbReference type="ARBA" id="ARBA00022989"/>
    </source>
</evidence>
<comment type="caution">
    <text evidence="12">The sequence shown here is derived from an EMBL/GenBank/DDBJ whole genome shotgun (WGS) entry which is preliminary data.</text>
</comment>
<sequence>MFKSIKELYSLLNKEQRDKLLVMQVMVVFMSFSELAGVISVGPFMALVGDMSRLEGDSILAEIYRSSGASSPSDFIFWLGIGVLLLLSITTLISVVTTWQLEMFGHRVGAELSSRLFKHYMYQPWLFHANGSSSQLSKQIAQECQRITVSVITPLMNMNAKAVMASLMATALFIYDPLVATVGLLIFMIAYLLLYRTVRRRLINNGTTVSETQALRFKLMAEGFGGIKDALLLGRQRVFTERFEKVSQRFANAQGATLAMSQVPRFAMELVAFGAVIFLVLYLLAAHQGNLGTILPVLSVYALAGFKLLPAFQQIYSSVSRVRGNLAAFESMRDDLHASAVSSVDQERSDPEKAGRWVPRQSIEFRDVHFQYPGKQASAVDGLTLEITANQVIGLVGASGSGKSTAIDLLLGLIDPTSGQVLIDGEPLTTKNKRAWQNSLGLVPQSIFLSDTSIRENIAFGLPPSSINDVRVRRAANLANLDELISELPEGLETDVGERGVQLSGGQRQRIGIARALYHDADVLVLDEATSALDGITEQLVMDAIHEFSGTKTIVIIAHRLATVKQCDCIYLMKDGRVIDQGRFQDLVIRNDTFKRMAERA</sequence>
<keyword evidence="5" id="KW-0547">Nucleotide-binding</keyword>
<evidence type="ECO:0000256" key="9">
    <source>
        <dbReference type="SAM" id="Phobius"/>
    </source>
</evidence>
<dbReference type="GO" id="GO:0005886">
    <property type="term" value="C:plasma membrane"/>
    <property type="evidence" value="ECO:0007669"/>
    <property type="project" value="UniProtKB-SubCell"/>
</dbReference>
<proteinExistence type="predicted"/>
<keyword evidence="7 9" id="KW-1133">Transmembrane helix</keyword>
<evidence type="ECO:0000256" key="5">
    <source>
        <dbReference type="ARBA" id="ARBA00022741"/>
    </source>
</evidence>
<keyword evidence="8 9" id="KW-0472">Membrane</keyword>
<evidence type="ECO:0000256" key="6">
    <source>
        <dbReference type="ARBA" id="ARBA00022840"/>
    </source>
</evidence>